<feature type="binding site" evidence="8">
    <location>
        <position position="51"/>
    </location>
    <ligand>
        <name>Fe cation</name>
        <dbReference type="ChEBI" id="CHEBI:24875"/>
        <label>2</label>
    </ligand>
</feature>
<protein>
    <recommendedName>
        <fullName evidence="7 9">Bacterioferritin</fullName>
    </recommendedName>
</protein>
<dbReference type="NCBIfam" id="TIGR00754">
    <property type="entry name" value="bfr"/>
    <property type="match status" value="1"/>
</dbReference>
<dbReference type="GO" id="GO:0006826">
    <property type="term" value="P:iron ion transport"/>
    <property type="evidence" value="ECO:0007669"/>
    <property type="project" value="InterPro"/>
</dbReference>
<feature type="binding site" evidence="8">
    <location>
        <position position="130"/>
    </location>
    <ligand>
        <name>Fe cation</name>
        <dbReference type="ChEBI" id="CHEBI:24875"/>
        <label>2</label>
    </ligand>
</feature>
<proteinExistence type="inferred from homology"/>
<dbReference type="PANTHER" id="PTHR30295:SF0">
    <property type="entry name" value="BACTERIOFERRITIN"/>
    <property type="match status" value="1"/>
</dbReference>
<evidence type="ECO:0000256" key="4">
    <source>
        <dbReference type="ARBA" id="ARBA00022617"/>
    </source>
</evidence>
<name>A0A4R8LAF2_9BURK</name>
<dbReference type="RefSeq" id="WP_134196640.1">
    <property type="nucleotide sequence ID" value="NZ_JBHLUW010000019.1"/>
</dbReference>
<evidence type="ECO:0000256" key="3">
    <source>
        <dbReference type="ARBA" id="ARBA00022434"/>
    </source>
</evidence>
<keyword evidence="4 9" id="KW-0349">Heme</keyword>
<keyword evidence="12" id="KW-1185">Reference proteome</keyword>
<comment type="similarity">
    <text evidence="2 7 9">Belongs to the bacterioferritin family.</text>
</comment>
<dbReference type="PRINTS" id="PR00601">
    <property type="entry name" value="BACFERRITIN"/>
</dbReference>
<dbReference type="GO" id="GO:0140315">
    <property type="term" value="F:iron ion sequestering activity"/>
    <property type="evidence" value="ECO:0007669"/>
    <property type="project" value="UniProtKB-ARBA"/>
</dbReference>
<organism evidence="11 12">
    <name type="scientific">Paraburkholderia rhizosphaerae</name>
    <dbReference type="NCBI Taxonomy" id="480658"/>
    <lineage>
        <taxon>Bacteria</taxon>
        <taxon>Pseudomonadati</taxon>
        <taxon>Pseudomonadota</taxon>
        <taxon>Betaproteobacteria</taxon>
        <taxon>Burkholderiales</taxon>
        <taxon>Burkholderiaceae</taxon>
        <taxon>Paraburkholderia</taxon>
    </lineage>
</organism>
<feature type="binding site" description="axial binding residue" evidence="8">
    <location>
        <position position="52"/>
    </location>
    <ligand>
        <name>heme b</name>
        <dbReference type="ChEBI" id="CHEBI:60344"/>
        <note>ligand shared between dimeric partners</note>
    </ligand>
    <ligandPart>
        <name>Fe</name>
        <dbReference type="ChEBI" id="CHEBI:18248"/>
    </ligandPart>
</feature>
<dbReference type="Gene3D" id="1.20.1260.10">
    <property type="match status" value="1"/>
</dbReference>
<dbReference type="InterPro" id="IPR012347">
    <property type="entry name" value="Ferritin-like"/>
</dbReference>
<comment type="cofactor">
    <cofactor evidence="1">
        <name>heme b</name>
        <dbReference type="ChEBI" id="CHEBI:60344"/>
    </cofactor>
</comment>
<feature type="domain" description="Ferritin-like diiron" evidence="10">
    <location>
        <begin position="1"/>
        <end position="145"/>
    </location>
</feature>
<evidence type="ECO:0000256" key="6">
    <source>
        <dbReference type="ARBA" id="ARBA00023004"/>
    </source>
</evidence>
<dbReference type="InterPro" id="IPR008331">
    <property type="entry name" value="Ferritin_DPS_dom"/>
</dbReference>
<feature type="binding site" evidence="8">
    <location>
        <position position="94"/>
    </location>
    <ligand>
        <name>Fe cation</name>
        <dbReference type="ChEBI" id="CHEBI:24875"/>
        <label>2</label>
    </ligand>
</feature>
<dbReference type="FunFam" id="1.20.1260.10:FF:000005">
    <property type="entry name" value="Bacterioferritin"/>
    <property type="match status" value="1"/>
</dbReference>
<evidence type="ECO:0000256" key="7">
    <source>
        <dbReference type="PIRNR" id="PIRNR002560"/>
    </source>
</evidence>
<evidence type="ECO:0000256" key="9">
    <source>
        <dbReference type="RuleBase" id="RU000623"/>
    </source>
</evidence>
<evidence type="ECO:0000256" key="1">
    <source>
        <dbReference type="ARBA" id="ARBA00001970"/>
    </source>
</evidence>
<dbReference type="PANTHER" id="PTHR30295">
    <property type="entry name" value="BACTERIOFERRITIN"/>
    <property type="match status" value="1"/>
</dbReference>
<dbReference type="InterPro" id="IPR009078">
    <property type="entry name" value="Ferritin-like_SF"/>
</dbReference>
<dbReference type="GO" id="GO:0020037">
    <property type="term" value="F:heme binding"/>
    <property type="evidence" value="ECO:0007669"/>
    <property type="project" value="TreeGrafter"/>
</dbReference>
<comment type="caution">
    <text evidence="11">The sequence shown here is derived from an EMBL/GenBank/DDBJ whole genome shotgun (WGS) entry which is preliminary data.</text>
</comment>
<feature type="binding site" evidence="8">
    <location>
        <position position="128"/>
    </location>
    <ligand>
        <name>Fe cation</name>
        <dbReference type="ChEBI" id="CHEBI:24875"/>
        <label>1</label>
    </ligand>
</feature>
<accession>A0A4R8LAF2</accession>
<keyword evidence="5 7" id="KW-0479">Metal-binding</keyword>
<feature type="binding site" evidence="8">
    <location>
        <position position="54"/>
    </location>
    <ligand>
        <name>Fe cation</name>
        <dbReference type="ChEBI" id="CHEBI:24875"/>
        <label>1</label>
    </ligand>
</feature>
<evidence type="ECO:0000256" key="2">
    <source>
        <dbReference type="ARBA" id="ARBA00008093"/>
    </source>
</evidence>
<sequence>MQGDKKVIEYLNAQLKNELTAINQYFLHARMFNHWGLDKLGKHEYDESIGEMKHADKLIERIFMLDALPNLQDLHKLLIGEETKEILECDLKLEQGSQTTCKEAIAYCESVRDFVSREIFVSILEDTEEHIDWLETQLDLIDKVGIQNYQQSGMGDSMES</sequence>
<dbReference type="GO" id="GO:0008199">
    <property type="term" value="F:ferric iron binding"/>
    <property type="evidence" value="ECO:0007669"/>
    <property type="project" value="InterPro"/>
</dbReference>
<comment type="function">
    <text evidence="9">Iron-storage protein.</text>
</comment>
<dbReference type="GO" id="GO:0006879">
    <property type="term" value="P:intracellular iron ion homeostasis"/>
    <property type="evidence" value="ECO:0007669"/>
    <property type="project" value="UniProtKB-KW"/>
</dbReference>
<dbReference type="InterPro" id="IPR002024">
    <property type="entry name" value="Bacterioferritin"/>
</dbReference>
<dbReference type="Proteomes" id="UP000295509">
    <property type="component" value="Unassembled WGS sequence"/>
</dbReference>
<dbReference type="PIRSF" id="PIRSF002560">
    <property type="entry name" value="Bacterioferritin"/>
    <property type="match status" value="1"/>
</dbReference>
<evidence type="ECO:0000256" key="5">
    <source>
        <dbReference type="ARBA" id="ARBA00022723"/>
    </source>
</evidence>
<evidence type="ECO:0000256" key="8">
    <source>
        <dbReference type="PIRSR" id="PIRSR002560-1"/>
    </source>
</evidence>
<dbReference type="InterPro" id="IPR009040">
    <property type="entry name" value="Ferritin-like_diiron"/>
</dbReference>
<evidence type="ECO:0000259" key="10">
    <source>
        <dbReference type="PROSITE" id="PS50905"/>
    </source>
</evidence>
<dbReference type="PROSITE" id="PS00549">
    <property type="entry name" value="BACTERIOFERRITIN"/>
    <property type="match status" value="1"/>
</dbReference>
<dbReference type="GO" id="GO:0004322">
    <property type="term" value="F:ferroxidase activity"/>
    <property type="evidence" value="ECO:0007669"/>
    <property type="project" value="TreeGrafter"/>
</dbReference>
<dbReference type="Pfam" id="PF00210">
    <property type="entry name" value="Ferritin"/>
    <property type="match status" value="1"/>
</dbReference>
<dbReference type="EMBL" id="SORE01000029">
    <property type="protein sequence ID" value="TDY38940.1"/>
    <property type="molecule type" value="Genomic_DNA"/>
</dbReference>
<feature type="binding site" evidence="8">
    <location>
        <position position="128"/>
    </location>
    <ligand>
        <name>Fe cation</name>
        <dbReference type="ChEBI" id="CHEBI:24875"/>
        <label>2</label>
    </ligand>
</feature>
<gene>
    <name evidence="11" type="ORF">BX592_12957</name>
</gene>
<keyword evidence="3 7" id="KW-0409">Iron storage</keyword>
<reference evidence="11 12" key="1">
    <citation type="submission" date="2019-03" db="EMBL/GenBank/DDBJ databases">
        <title>Genomic Encyclopedia of Type Strains, Phase III (KMG-III): the genomes of soil and plant-associated and newly described type strains.</title>
        <authorList>
            <person name="Whitman W."/>
        </authorList>
    </citation>
    <scope>NUCLEOTIDE SEQUENCE [LARGE SCALE GENOMIC DNA]</scope>
    <source>
        <strain evidence="11 12">LMG 29544</strain>
    </source>
</reference>
<dbReference type="GO" id="GO:0005829">
    <property type="term" value="C:cytosol"/>
    <property type="evidence" value="ECO:0007669"/>
    <property type="project" value="TreeGrafter"/>
</dbReference>
<evidence type="ECO:0000313" key="11">
    <source>
        <dbReference type="EMBL" id="TDY38940.1"/>
    </source>
</evidence>
<dbReference type="SUPFAM" id="SSF47240">
    <property type="entry name" value="Ferritin-like"/>
    <property type="match status" value="1"/>
</dbReference>
<dbReference type="PROSITE" id="PS50905">
    <property type="entry name" value="FERRITIN_LIKE"/>
    <property type="match status" value="1"/>
</dbReference>
<dbReference type="CDD" id="cd00907">
    <property type="entry name" value="Bacterioferritin"/>
    <property type="match status" value="1"/>
</dbReference>
<dbReference type="AlphaFoldDB" id="A0A4R8LAF2"/>
<evidence type="ECO:0000313" key="12">
    <source>
        <dbReference type="Proteomes" id="UP000295509"/>
    </source>
</evidence>
<feature type="binding site" evidence="8">
    <location>
        <position position="51"/>
    </location>
    <ligand>
        <name>Fe cation</name>
        <dbReference type="ChEBI" id="CHEBI:24875"/>
        <label>1</label>
    </ligand>
</feature>
<feature type="binding site" evidence="8">
    <location>
        <position position="18"/>
    </location>
    <ligand>
        <name>Fe cation</name>
        <dbReference type="ChEBI" id="CHEBI:24875"/>
        <label>1</label>
    </ligand>
</feature>
<keyword evidence="6 7" id="KW-0408">Iron</keyword>
<dbReference type="OrthoDB" id="9800505at2"/>